<dbReference type="PANTHER" id="PTHR12835:SF5">
    <property type="entry name" value="BIOTIN--PROTEIN LIGASE"/>
    <property type="match status" value="1"/>
</dbReference>
<dbReference type="PROSITE" id="PS51733">
    <property type="entry name" value="BPL_LPL_CATALYTIC"/>
    <property type="match status" value="1"/>
</dbReference>
<reference evidence="3" key="1">
    <citation type="submission" date="2022-10" db="EMBL/GenBank/DDBJ databases">
        <title>Host association and intracellularity evolved multiple times independently in the Rickettsiales.</title>
        <authorList>
            <person name="Castelli M."/>
            <person name="Nardi T."/>
            <person name="Gammuto L."/>
            <person name="Bellinzona G."/>
            <person name="Sabaneyeva E."/>
            <person name="Potekhin A."/>
            <person name="Serra V."/>
            <person name="Petroni G."/>
            <person name="Sassera D."/>
        </authorList>
    </citation>
    <scope>NUCLEOTIDE SEQUENCE [LARGE SCALE GENOMIC DNA]</scope>
    <source>
        <strain evidence="3">US_Bl 11III1</strain>
    </source>
</reference>
<dbReference type="SUPFAM" id="SSF55681">
    <property type="entry name" value="Class II aaRS and biotin synthetases"/>
    <property type="match status" value="1"/>
</dbReference>
<dbReference type="Pfam" id="PF03099">
    <property type="entry name" value="BPL_LplA_LipB"/>
    <property type="match status" value="1"/>
</dbReference>
<keyword evidence="4" id="KW-1185">Reference proteome</keyword>
<evidence type="ECO:0000256" key="1">
    <source>
        <dbReference type="ARBA" id="ARBA00022598"/>
    </source>
</evidence>
<dbReference type="PANTHER" id="PTHR12835">
    <property type="entry name" value="BIOTIN PROTEIN LIGASE"/>
    <property type="match status" value="1"/>
</dbReference>
<dbReference type="Proteomes" id="UP001325140">
    <property type="component" value="Chromosome"/>
</dbReference>
<evidence type="ECO:0000259" key="2">
    <source>
        <dbReference type="PROSITE" id="PS51733"/>
    </source>
</evidence>
<sequence>MSDHHSGFRVFRLKTVDSTQLYARKLISLMGVTDEFAVSANIQTNGIGSMNRSWVGGIGNLFMTVAFHLDVDVDDSIPQFSYIGATAIGEALVQECNLQHTRLSYKWVNDVLLNHKKCSGVLCEIHQNKFLLIGIGVNIKNFPKLDELRNKEYAPYEATSIENEGLQVSKRVLEKEILCKLRQKYEQWRRFGFESIRKLWMQRAEYLGEHILWSNGLGITKIGKFLGINMDGEMLLLIEDTQEKKHVTLKLRTGSIRTLL</sequence>
<accession>A0ABZ0UNR7</accession>
<protein>
    <submittedName>
        <fullName evidence="3">Bifunctional ligase/repressor BirA</fullName>
    </submittedName>
</protein>
<name>A0ABZ0UNR7_9RICK</name>
<evidence type="ECO:0000313" key="4">
    <source>
        <dbReference type="Proteomes" id="UP001325140"/>
    </source>
</evidence>
<dbReference type="InterPro" id="IPR004408">
    <property type="entry name" value="Biotin_CoA_COase_ligase"/>
</dbReference>
<proteinExistence type="predicted"/>
<organism evidence="3 4">
    <name type="scientific">Candidatus Fokinia crypta</name>
    <dbReference type="NCBI Taxonomy" id="1920990"/>
    <lineage>
        <taxon>Bacteria</taxon>
        <taxon>Pseudomonadati</taxon>
        <taxon>Pseudomonadota</taxon>
        <taxon>Alphaproteobacteria</taxon>
        <taxon>Rickettsiales</taxon>
        <taxon>Candidatus Midichloriaceae</taxon>
        <taxon>Candidatus Fokinia</taxon>
    </lineage>
</organism>
<gene>
    <name evidence="3" type="ORF">Fokcrypt_00278</name>
</gene>
<dbReference type="NCBIfam" id="TIGR00121">
    <property type="entry name" value="birA_ligase"/>
    <property type="match status" value="1"/>
</dbReference>
<evidence type="ECO:0000313" key="3">
    <source>
        <dbReference type="EMBL" id="WPX97761.1"/>
    </source>
</evidence>
<dbReference type="EMBL" id="CP110343">
    <property type="protein sequence ID" value="WPX97761.1"/>
    <property type="molecule type" value="Genomic_DNA"/>
</dbReference>
<keyword evidence="1 3" id="KW-0436">Ligase</keyword>
<dbReference type="Gene3D" id="3.30.930.10">
    <property type="entry name" value="Bira Bifunctional Protein, Domain 2"/>
    <property type="match status" value="1"/>
</dbReference>
<dbReference type="InterPro" id="IPR045864">
    <property type="entry name" value="aa-tRNA-synth_II/BPL/LPL"/>
</dbReference>
<feature type="domain" description="BPL/LPL catalytic" evidence="2">
    <location>
        <begin position="5"/>
        <end position="189"/>
    </location>
</feature>
<dbReference type="InterPro" id="IPR004143">
    <property type="entry name" value="BPL_LPL_catalytic"/>
</dbReference>
<dbReference type="GO" id="GO:0016874">
    <property type="term" value="F:ligase activity"/>
    <property type="evidence" value="ECO:0007669"/>
    <property type="project" value="UniProtKB-KW"/>
</dbReference>